<name>A0ACB7TPK6_HYAAI</name>
<protein>
    <submittedName>
        <fullName evidence="1">Uncharacterized protein</fullName>
    </submittedName>
</protein>
<dbReference type="EMBL" id="CM023481">
    <property type="protein sequence ID" value="KAH6948089.1"/>
    <property type="molecule type" value="Genomic_DNA"/>
</dbReference>
<comment type="caution">
    <text evidence="1">The sequence shown here is derived from an EMBL/GenBank/DDBJ whole genome shotgun (WGS) entry which is preliminary data.</text>
</comment>
<keyword evidence="2" id="KW-1185">Reference proteome</keyword>
<evidence type="ECO:0000313" key="2">
    <source>
        <dbReference type="Proteomes" id="UP000821845"/>
    </source>
</evidence>
<evidence type="ECO:0000313" key="1">
    <source>
        <dbReference type="EMBL" id="KAH6948089.1"/>
    </source>
</evidence>
<reference evidence="1" key="1">
    <citation type="submission" date="2020-05" db="EMBL/GenBank/DDBJ databases">
        <title>Large-scale comparative analyses of tick genomes elucidate their genetic diversity and vector capacities.</title>
        <authorList>
            <person name="Jia N."/>
            <person name="Wang J."/>
            <person name="Shi W."/>
            <person name="Du L."/>
            <person name="Sun Y."/>
            <person name="Zhan W."/>
            <person name="Jiang J."/>
            <person name="Wang Q."/>
            <person name="Zhang B."/>
            <person name="Ji P."/>
            <person name="Sakyi L.B."/>
            <person name="Cui X."/>
            <person name="Yuan T."/>
            <person name="Jiang B."/>
            <person name="Yang W."/>
            <person name="Lam T.T.-Y."/>
            <person name="Chang Q."/>
            <person name="Ding S."/>
            <person name="Wang X."/>
            <person name="Zhu J."/>
            <person name="Ruan X."/>
            <person name="Zhao L."/>
            <person name="Wei J."/>
            <person name="Que T."/>
            <person name="Du C."/>
            <person name="Cheng J."/>
            <person name="Dai P."/>
            <person name="Han X."/>
            <person name="Huang E."/>
            <person name="Gao Y."/>
            <person name="Liu J."/>
            <person name="Shao H."/>
            <person name="Ye R."/>
            <person name="Li L."/>
            <person name="Wei W."/>
            <person name="Wang X."/>
            <person name="Wang C."/>
            <person name="Yang T."/>
            <person name="Huo Q."/>
            <person name="Li W."/>
            <person name="Guo W."/>
            <person name="Chen H."/>
            <person name="Zhou L."/>
            <person name="Ni X."/>
            <person name="Tian J."/>
            <person name="Zhou Y."/>
            <person name="Sheng Y."/>
            <person name="Liu T."/>
            <person name="Pan Y."/>
            <person name="Xia L."/>
            <person name="Li J."/>
            <person name="Zhao F."/>
            <person name="Cao W."/>
        </authorList>
    </citation>
    <scope>NUCLEOTIDE SEQUENCE</scope>
    <source>
        <strain evidence="1">Hyas-2018</strain>
    </source>
</reference>
<dbReference type="Proteomes" id="UP000821845">
    <property type="component" value="Chromosome 1"/>
</dbReference>
<gene>
    <name evidence="1" type="ORF">HPB50_022814</name>
</gene>
<organism evidence="1 2">
    <name type="scientific">Hyalomma asiaticum</name>
    <name type="common">Tick</name>
    <dbReference type="NCBI Taxonomy" id="266040"/>
    <lineage>
        <taxon>Eukaryota</taxon>
        <taxon>Metazoa</taxon>
        <taxon>Ecdysozoa</taxon>
        <taxon>Arthropoda</taxon>
        <taxon>Chelicerata</taxon>
        <taxon>Arachnida</taxon>
        <taxon>Acari</taxon>
        <taxon>Parasitiformes</taxon>
        <taxon>Ixodida</taxon>
        <taxon>Ixodoidea</taxon>
        <taxon>Ixodidae</taxon>
        <taxon>Hyalomminae</taxon>
        <taxon>Hyalomma</taxon>
    </lineage>
</organism>
<sequence length="305" mass="33821">MDVDLTPSDALQDDGAGVERSQSSPTTDNDTEGWIEVTRNREDRTGNESPRENREAKSHVKKGRSIVGKILRASKMPRLPKEVIIRPRSVLNLRATCGRASLQEAIRRAANIGKDELVTICPNYTQNIVVVSAPEENTATKLAKIRTIKIGMAEYEVSAYVSAPGQMAKGIIRNIPLDYTQEQLIHALATTRNPSLAFAKRLGSTTVILLYEGYKVPTWAYFDSVMVKVSLCRKQVDFCKECGRLGHRSDVCPGPEVKLYVARRVQTGDMSALLSVRCAVRHILLQTVHARPNTKRHTLSRVEGG</sequence>
<accession>A0ACB7TPK6</accession>
<proteinExistence type="predicted"/>